<sequence length="203" mass="22031">MGLLGTAIISVGRLQWHGMEAAHAARVQAFRYAVGDRRDDGGRGPSDTRQGASANAGPVRTHVARAAHAADFPGPGGARVAALRKELDVEDRGMVRADAAVRVYPHRQHGDGRVLRRHAAILADAGHATDDPHVQERIASSRTAWRDAVRVSHAPARRAKSALQRIDRAWGRPTPDLDWLMPWSDLVPADRLDRAAKTAGWLP</sequence>
<protein>
    <submittedName>
        <fullName evidence="2">Uncharacterized protein</fullName>
    </submittedName>
</protein>
<accession>A0A261UEF3</accession>
<comment type="caution">
    <text evidence="2">The sequence shown here is derived from an EMBL/GenBank/DDBJ whole genome shotgun (WGS) entry which is preliminary data.</text>
</comment>
<gene>
    <name evidence="2" type="ORF">CAL28_10805</name>
</gene>
<organism evidence="2 3">
    <name type="scientific">Bordetella genomosp. 11</name>
    <dbReference type="NCBI Taxonomy" id="1416808"/>
    <lineage>
        <taxon>Bacteria</taxon>
        <taxon>Pseudomonadati</taxon>
        <taxon>Pseudomonadota</taxon>
        <taxon>Betaproteobacteria</taxon>
        <taxon>Burkholderiales</taxon>
        <taxon>Alcaligenaceae</taxon>
        <taxon>Bordetella</taxon>
    </lineage>
</organism>
<evidence type="ECO:0000313" key="2">
    <source>
        <dbReference type="EMBL" id="OZI59965.1"/>
    </source>
</evidence>
<dbReference type="Proteomes" id="UP000215767">
    <property type="component" value="Unassembled WGS sequence"/>
</dbReference>
<keyword evidence="3" id="KW-1185">Reference proteome</keyword>
<dbReference type="EMBL" id="NEVS01000004">
    <property type="protein sequence ID" value="OZI59965.1"/>
    <property type="molecule type" value="Genomic_DNA"/>
</dbReference>
<reference evidence="3" key="1">
    <citation type="submission" date="2017-05" db="EMBL/GenBank/DDBJ databases">
        <title>Complete and WGS of Bordetella genogroups.</title>
        <authorList>
            <person name="Spilker T."/>
            <person name="Lipuma J."/>
        </authorList>
    </citation>
    <scope>NUCLEOTIDE SEQUENCE [LARGE SCALE GENOMIC DNA]</scope>
    <source>
        <strain evidence="3">AU8856</strain>
    </source>
</reference>
<dbReference type="AlphaFoldDB" id="A0A261UEF3"/>
<feature type="region of interest" description="Disordered" evidence="1">
    <location>
        <begin position="36"/>
        <end position="58"/>
    </location>
</feature>
<evidence type="ECO:0000256" key="1">
    <source>
        <dbReference type="SAM" id="MobiDB-lite"/>
    </source>
</evidence>
<evidence type="ECO:0000313" key="3">
    <source>
        <dbReference type="Proteomes" id="UP000215767"/>
    </source>
</evidence>
<name>A0A261UEF3_9BORD</name>
<proteinExistence type="predicted"/>